<dbReference type="PROSITE" id="PS50910">
    <property type="entry name" value="HEPN"/>
    <property type="match status" value="1"/>
</dbReference>
<accession>A0A1J5E2V6</accession>
<evidence type="ECO:0000313" key="2">
    <source>
        <dbReference type="EMBL" id="OIP41955.1"/>
    </source>
</evidence>
<dbReference type="InterPro" id="IPR007842">
    <property type="entry name" value="HEPN_dom"/>
</dbReference>
<sequence length="130" mass="15358">MEFDVEKTVAYWLDGAEYDMSVADAMYQTKKFPYALFMGHLASEKLLKAIIVKKTNEHAPITHSLPFLAEKSTLSIPESIFIRIREFMEFHFEARYPKTEKAFYAKCTQEYTKTKLDEIKEVFQWLKNQL</sequence>
<comment type="caution">
    <text evidence="2">The sequence shown here is derived from an EMBL/GenBank/DDBJ whole genome shotgun (WGS) entry which is preliminary data.</text>
</comment>
<feature type="domain" description="HEPN" evidence="1">
    <location>
        <begin position="13"/>
        <end position="122"/>
    </location>
</feature>
<dbReference type="STRING" id="1817895.AUJ95_02390"/>
<dbReference type="SMART" id="SM00748">
    <property type="entry name" value="HEPN"/>
    <property type="match status" value="1"/>
</dbReference>
<evidence type="ECO:0000313" key="3">
    <source>
        <dbReference type="Proteomes" id="UP000183085"/>
    </source>
</evidence>
<dbReference type="Pfam" id="PF05168">
    <property type="entry name" value="HEPN"/>
    <property type="match status" value="1"/>
</dbReference>
<gene>
    <name evidence="2" type="ORF">AUJ95_02390</name>
</gene>
<organism evidence="2 3">
    <name type="scientific">Candidatus Desantisbacteria bacterium CG2_30_40_21</name>
    <dbReference type="NCBI Taxonomy" id="1817895"/>
    <lineage>
        <taxon>Bacteria</taxon>
        <taxon>Candidatus Desantisiibacteriota</taxon>
    </lineage>
</organism>
<protein>
    <recommendedName>
        <fullName evidence="1">HEPN domain-containing protein</fullName>
    </recommendedName>
</protein>
<dbReference type="EMBL" id="MNYI01000065">
    <property type="protein sequence ID" value="OIP41955.1"/>
    <property type="molecule type" value="Genomic_DNA"/>
</dbReference>
<name>A0A1J5E2V6_9BACT</name>
<dbReference type="Gene3D" id="1.20.120.330">
    <property type="entry name" value="Nucleotidyltransferases domain 2"/>
    <property type="match status" value="1"/>
</dbReference>
<dbReference type="SUPFAM" id="SSF81593">
    <property type="entry name" value="Nucleotidyltransferase substrate binding subunit/domain"/>
    <property type="match status" value="1"/>
</dbReference>
<dbReference type="AlphaFoldDB" id="A0A1J5E2V6"/>
<reference evidence="2 3" key="1">
    <citation type="journal article" date="2016" name="Environ. Microbiol.">
        <title>Genomic resolution of a cold subsurface aquifer community provides metabolic insights for novel microbes adapted to high CO concentrations.</title>
        <authorList>
            <person name="Probst A.J."/>
            <person name="Castelle C.J."/>
            <person name="Singh A."/>
            <person name="Brown C.T."/>
            <person name="Anantharaman K."/>
            <person name="Sharon I."/>
            <person name="Hug L.A."/>
            <person name="Burstein D."/>
            <person name="Emerson J.B."/>
            <person name="Thomas B.C."/>
            <person name="Banfield J.F."/>
        </authorList>
    </citation>
    <scope>NUCLEOTIDE SEQUENCE [LARGE SCALE GENOMIC DNA]</scope>
    <source>
        <strain evidence="2">CG2_30_40_21</strain>
    </source>
</reference>
<proteinExistence type="predicted"/>
<evidence type="ECO:0000259" key="1">
    <source>
        <dbReference type="PROSITE" id="PS50910"/>
    </source>
</evidence>
<dbReference type="Proteomes" id="UP000183085">
    <property type="component" value="Unassembled WGS sequence"/>
</dbReference>